<keyword evidence="6" id="KW-0378">Hydrolase</keyword>
<organism evidence="13 14">
    <name type="scientific">Rubrivivax albus</name>
    <dbReference type="NCBI Taxonomy" id="2499835"/>
    <lineage>
        <taxon>Bacteria</taxon>
        <taxon>Pseudomonadati</taxon>
        <taxon>Pseudomonadota</taxon>
        <taxon>Betaproteobacteria</taxon>
        <taxon>Burkholderiales</taxon>
        <taxon>Sphaerotilaceae</taxon>
        <taxon>Rubrivivax</taxon>
    </lineage>
</organism>
<gene>
    <name evidence="13" type="ORF">ENE75_12515</name>
</gene>
<dbReference type="InterPro" id="IPR009045">
    <property type="entry name" value="Zn_M74/Hedgehog-like"/>
</dbReference>
<evidence type="ECO:0000313" key="13">
    <source>
        <dbReference type="EMBL" id="RVT51633.1"/>
    </source>
</evidence>
<dbReference type="OrthoDB" id="9782994at2"/>
<evidence type="ECO:0000256" key="9">
    <source>
        <dbReference type="ARBA" id="ARBA00023316"/>
    </source>
</evidence>
<dbReference type="AlphaFoldDB" id="A0A3S2VXA5"/>
<keyword evidence="7" id="KW-0862">Zinc</keyword>
<accession>A0A3S2VXA5</accession>
<dbReference type="GO" id="GO:0006508">
    <property type="term" value="P:proteolysis"/>
    <property type="evidence" value="ECO:0007669"/>
    <property type="project" value="UniProtKB-KW"/>
</dbReference>
<comment type="pathway">
    <text evidence="2">Cell wall biogenesis; cell wall polysaccharide biosynthesis.</text>
</comment>
<dbReference type="GO" id="GO:0046872">
    <property type="term" value="F:metal ion binding"/>
    <property type="evidence" value="ECO:0007669"/>
    <property type="project" value="UniProtKB-KW"/>
</dbReference>
<reference evidence="13 14" key="1">
    <citation type="submission" date="2019-01" db="EMBL/GenBank/DDBJ databases">
        <authorList>
            <person name="Chen W.-M."/>
        </authorList>
    </citation>
    <scope>NUCLEOTIDE SEQUENCE [LARGE SCALE GENOMIC DNA]</scope>
    <source>
        <strain evidence="13 14">ICH-3</strain>
    </source>
</reference>
<evidence type="ECO:0000256" key="5">
    <source>
        <dbReference type="ARBA" id="ARBA00022729"/>
    </source>
</evidence>
<dbReference type="InterPro" id="IPR006311">
    <property type="entry name" value="TAT_signal"/>
</dbReference>
<keyword evidence="8" id="KW-0482">Metalloprotease</keyword>
<dbReference type="InterPro" id="IPR010275">
    <property type="entry name" value="MepK"/>
</dbReference>
<keyword evidence="5 12" id="KW-0732">Signal</keyword>
<keyword evidence="3" id="KW-0645">Protease</keyword>
<evidence type="ECO:0000256" key="8">
    <source>
        <dbReference type="ARBA" id="ARBA00023049"/>
    </source>
</evidence>
<proteinExistence type="inferred from homology"/>
<evidence type="ECO:0000313" key="14">
    <source>
        <dbReference type="Proteomes" id="UP000288178"/>
    </source>
</evidence>
<dbReference type="Gene3D" id="3.30.1380.10">
    <property type="match status" value="1"/>
</dbReference>
<evidence type="ECO:0000256" key="6">
    <source>
        <dbReference type="ARBA" id="ARBA00022801"/>
    </source>
</evidence>
<comment type="similarity">
    <text evidence="10">Belongs to the peptidase M15 family.</text>
</comment>
<comment type="caution">
    <text evidence="13">The sequence shown here is derived from an EMBL/GenBank/DDBJ whole genome shotgun (WGS) entry which is preliminary data.</text>
</comment>
<sequence>MKHPARRRFLHHGLRAMAVSAAAPALVLPGRALAAAPRQLAMAHTHTREDIDVVYAVGPHYEPAALQQLDHFLRDHYSGDVGHIDPALHDLLHALHATLGPVGGAPAPFHVISGYRSPKTNAHLKATRGGGVATRSLHMLGQAIDIRLPGVPLADLRDAALALKRGGVGYYPRDQFVHVDIGRVRRW</sequence>
<keyword evidence="9" id="KW-0961">Cell wall biogenesis/degradation</keyword>
<protein>
    <recommendedName>
        <fullName evidence="11">Murein endopeptidase K</fullName>
    </recommendedName>
</protein>
<name>A0A3S2VXA5_9BURK</name>
<dbReference type="PANTHER" id="PTHR37425:SF1">
    <property type="entry name" value="OUTER MEMBRANE PROTEIN"/>
    <property type="match status" value="1"/>
</dbReference>
<feature type="chain" id="PRO_5018585734" description="Murein endopeptidase K" evidence="12">
    <location>
        <begin position="35"/>
        <end position="187"/>
    </location>
</feature>
<dbReference type="GO" id="GO:0008237">
    <property type="term" value="F:metallopeptidase activity"/>
    <property type="evidence" value="ECO:0007669"/>
    <property type="project" value="UniProtKB-KW"/>
</dbReference>
<dbReference type="SUPFAM" id="SSF55166">
    <property type="entry name" value="Hedgehog/DD-peptidase"/>
    <property type="match status" value="1"/>
</dbReference>
<comment type="cofactor">
    <cofactor evidence="1">
        <name>Zn(2+)</name>
        <dbReference type="ChEBI" id="CHEBI:29105"/>
    </cofactor>
</comment>
<evidence type="ECO:0000256" key="7">
    <source>
        <dbReference type="ARBA" id="ARBA00022833"/>
    </source>
</evidence>
<dbReference type="RefSeq" id="WP_128198634.1">
    <property type="nucleotide sequence ID" value="NZ_SACT01000003.1"/>
</dbReference>
<keyword evidence="4" id="KW-0479">Metal-binding</keyword>
<evidence type="ECO:0000256" key="2">
    <source>
        <dbReference type="ARBA" id="ARBA00004776"/>
    </source>
</evidence>
<evidence type="ECO:0000256" key="3">
    <source>
        <dbReference type="ARBA" id="ARBA00022670"/>
    </source>
</evidence>
<evidence type="ECO:0000256" key="1">
    <source>
        <dbReference type="ARBA" id="ARBA00001947"/>
    </source>
</evidence>
<dbReference type="EMBL" id="SACT01000003">
    <property type="protein sequence ID" value="RVT51633.1"/>
    <property type="molecule type" value="Genomic_DNA"/>
</dbReference>
<dbReference type="Pfam" id="PF05951">
    <property type="entry name" value="Peptidase_M15_2"/>
    <property type="match status" value="1"/>
</dbReference>
<dbReference type="PROSITE" id="PS51318">
    <property type="entry name" value="TAT"/>
    <property type="match status" value="1"/>
</dbReference>
<keyword evidence="14" id="KW-1185">Reference proteome</keyword>
<dbReference type="GO" id="GO:0071555">
    <property type="term" value="P:cell wall organization"/>
    <property type="evidence" value="ECO:0007669"/>
    <property type="project" value="UniProtKB-KW"/>
</dbReference>
<dbReference type="Proteomes" id="UP000288178">
    <property type="component" value="Unassembled WGS sequence"/>
</dbReference>
<evidence type="ECO:0000256" key="11">
    <source>
        <dbReference type="ARBA" id="ARBA00093666"/>
    </source>
</evidence>
<feature type="signal peptide" evidence="12">
    <location>
        <begin position="1"/>
        <end position="34"/>
    </location>
</feature>
<evidence type="ECO:0000256" key="10">
    <source>
        <dbReference type="ARBA" id="ARBA00093448"/>
    </source>
</evidence>
<dbReference type="PANTHER" id="PTHR37425">
    <property type="match status" value="1"/>
</dbReference>
<evidence type="ECO:0000256" key="4">
    <source>
        <dbReference type="ARBA" id="ARBA00022723"/>
    </source>
</evidence>
<evidence type="ECO:0000256" key="12">
    <source>
        <dbReference type="SAM" id="SignalP"/>
    </source>
</evidence>